<sequence length="352" mass="41982">MAFEYVDDRSGLLHPRDLRDPIIVGARPVRRMAGDSYSRRLYYSGTGNYLSPEYSGLHRSRSTGPRPGLPPPAPVVINVKADEHRGRPMSLYDEDYSYDDRDRSPTVSSYSRGRSPRRYHTHSRPPSVSYSHSRDHSPCRTHDDTAEVELMRERLKKYEEDKRLEEEQKRIKDELLLKAAKEAEAKRKEDLRQKEIKEKAIEEFKKKEQERVAKEKKEKEEREKEYQERYRKDLEKLGFTNRDVGMVVGRGGVDLSKTTYTKMARRHISIETLRVYGVHWQFDEDPEYVVIKRWVPEAEQEMFWDHTRRLRESRANEERHLFILRAQEEDRARRMLEEKKPKKKVGKRSGFW</sequence>
<evidence type="ECO:0000313" key="4">
    <source>
        <dbReference type="EMBL" id="KAH0545009.1"/>
    </source>
</evidence>
<feature type="coiled-coil region" evidence="1">
    <location>
        <begin position="148"/>
        <end position="237"/>
    </location>
</feature>
<dbReference type="Proteomes" id="UP000698800">
    <property type="component" value="Unassembled WGS sequence"/>
</dbReference>
<evidence type="ECO:0000256" key="2">
    <source>
        <dbReference type="SAM" id="MobiDB-lite"/>
    </source>
</evidence>
<feature type="region of interest" description="Disordered" evidence="2">
    <location>
        <begin position="54"/>
        <end position="143"/>
    </location>
</feature>
<dbReference type="Pfam" id="PF26118">
    <property type="entry name" value="DUF8035"/>
    <property type="match status" value="1"/>
</dbReference>
<dbReference type="AlphaFoldDB" id="A0A9P8L5T2"/>
<feature type="compositionally biased region" description="Basic residues" evidence="2">
    <location>
        <begin position="114"/>
        <end position="123"/>
    </location>
</feature>
<name>A0A9P8L5T2_9PEZI</name>
<dbReference type="EMBL" id="JAGHQL010000011">
    <property type="protein sequence ID" value="KAH0545009.1"/>
    <property type="molecule type" value="Genomic_DNA"/>
</dbReference>
<accession>A0A9P8L5T2</accession>
<comment type="caution">
    <text evidence="4">The sequence shown here is derived from an EMBL/GenBank/DDBJ whole genome shotgun (WGS) entry which is preliminary data.</text>
</comment>
<gene>
    <name evidence="4" type="ORF">FGG08_000935</name>
</gene>
<dbReference type="OrthoDB" id="5242628at2759"/>
<reference evidence="4" key="1">
    <citation type="submission" date="2021-03" db="EMBL/GenBank/DDBJ databases">
        <title>Comparative genomics and phylogenomic investigation of the class Geoglossomycetes provide insights into ecological specialization and systematics.</title>
        <authorList>
            <person name="Melie T."/>
            <person name="Pirro S."/>
            <person name="Miller A.N."/>
            <person name="Quandt A."/>
        </authorList>
    </citation>
    <scope>NUCLEOTIDE SEQUENCE</scope>
    <source>
        <strain evidence="4">GBOQ0MN5Z8</strain>
    </source>
</reference>
<keyword evidence="5" id="KW-1185">Reference proteome</keyword>
<protein>
    <recommendedName>
        <fullName evidence="3">DUF8035 domain-containing protein</fullName>
    </recommendedName>
</protein>
<keyword evidence="1" id="KW-0175">Coiled coil</keyword>
<feature type="compositionally biased region" description="Basic and acidic residues" evidence="2">
    <location>
        <begin position="132"/>
        <end position="143"/>
    </location>
</feature>
<evidence type="ECO:0000313" key="5">
    <source>
        <dbReference type="Proteomes" id="UP000698800"/>
    </source>
</evidence>
<feature type="domain" description="DUF8035" evidence="3">
    <location>
        <begin position="258"/>
        <end position="312"/>
    </location>
</feature>
<evidence type="ECO:0000259" key="3">
    <source>
        <dbReference type="Pfam" id="PF26118"/>
    </source>
</evidence>
<organism evidence="4 5">
    <name type="scientific">Glutinoglossum americanum</name>
    <dbReference type="NCBI Taxonomy" id="1670608"/>
    <lineage>
        <taxon>Eukaryota</taxon>
        <taxon>Fungi</taxon>
        <taxon>Dikarya</taxon>
        <taxon>Ascomycota</taxon>
        <taxon>Pezizomycotina</taxon>
        <taxon>Geoglossomycetes</taxon>
        <taxon>Geoglossales</taxon>
        <taxon>Geoglossaceae</taxon>
        <taxon>Glutinoglossum</taxon>
    </lineage>
</organism>
<dbReference type="InterPro" id="IPR058348">
    <property type="entry name" value="DUF8035"/>
</dbReference>
<evidence type="ECO:0000256" key="1">
    <source>
        <dbReference type="SAM" id="Coils"/>
    </source>
</evidence>
<proteinExistence type="predicted"/>